<name>A0A0E9W9W8_ANGAN</name>
<accession>A0A0E9W9W8</accession>
<dbReference type="AlphaFoldDB" id="A0A0E9W9W8"/>
<organism evidence="1">
    <name type="scientific">Anguilla anguilla</name>
    <name type="common">European freshwater eel</name>
    <name type="synonym">Muraena anguilla</name>
    <dbReference type="NCBI Taxonomy" id="7936"/>
    <lineage>
        <taxon>Eukaryota</taxon>
        <taxon>Metazoa</taxon>
        <taxon>Chordata</taxon>
        <taxon>Craniata</taxon>
        <taxon>Vertebrata</taxon>
        <taxon>Euteleostomi</taxon>
        <taxon>Actinopterygii</taxon>
        <taxon>Neopterygii</taxon>
        <taxon>Teleostei</taxon>
        <taxon>Anguilliformes</taxon>
        <taxon>Anguillidae</taxon>
        <taxon>Anguilla</taxon>
    </lineage>
</organism>
<protein>
    <submittedName>
        <fullName evidence="1">Uncharacterized protein</fullName>
    </submittedName>
</protein>
<reference evidence="1" key="2">
    <citation type="journal article" date="2015" name="Fish Shellfish Immunol.">
        <title>Early steps in the European eel (Anguilla anguilla)-Vibrio vulnificus interaction in the gills: Role of the RtxA13 toxin.</title>
        <authorList>
            <person name="Callol A."/>
            <person name="Pajuelo D."/>
            <person name="Ebbesson L."/>
            <person name="Teles M."/>
            <person name="MacKenzie S."/>
            <person name="Amaro C."/>
        </authorList>
    </citation>
    <scope>NUCLEOTIDE SEQUENCE</scope>
</reference>
<dbReference type="EMBL" id="GBXM01021420">
    <property type="protein sequence ID" value="JAH87157.1"/>
    <property type="molecule type" value="Transcribed_RNA"/>
</dbReference>
<proteinExistence type="predicted"/>
<evidence type="ECO:0000313" key="1">
    <source>
        <dbReference type="EMBL" id="JAH87157.1"/>
    </source>
</evidence>
<reference evidence="1" key="1">
    <citation type="submission" date="2014-11" db="EMBL/GenBank/DDBJ databases">
        <authorList>
            <person name="Amaro Gonzalez C."/>
        </authorList>
    </citation>
    <scope>NUCLEOTIDE SEQUENCE</scope>
</reference>
<sequence>MLCLQPNLSIHFQTLNASPKLWGDMHGIR</sequence>